<protein>
    <submittedName>
        <fullName evidence="2">Uncharacterized protein</fullName>
    </submittedName>
</protein>
<dbReference type="EMBL" id="LAZR01010770">
    <property type="protein sequence ID" value="KKM65176.1"/>
    <property type="molecule type" value="Genomic_DNA"/>
</dbReference>
<accession>A0A0F9JRU8</accession>
<gene>
    <name evidence="2" type="ORF">LCGC14_1493930</name>
</gene>
<feature type="compositionally biased region" description="Basic and acidic residues" evidence="1">
    <location>
        <begin position="25"/>
        <end position="36"/>
    </location>
</feature>
<feature type="region of interest" description="Disordered" evidence="1">
    <location>
        <begin position="22"/>
        <end position="71"/>
    </location>
</feature>
<organism evidence="2">
    <name type="scientific">marine sediment metagenome</name>
    <dbReference type="NCBI Taxonomy" id="412755"/>
    <lineage>
        <taxon>unclassified sequences</taxon>
        <taxon>metagenomes</taxon>
        <taxon>ecological metagenomes</taxon>
    </lineage>
</organism>
<reference evidence="2" key="1">
    <citation type="journal article" date="2015" name="Nature">
        <title>Complex archaea that bridge the gap between prokaryotes and eukaryotes.</title>
        <authorList>
            <person name="Spang A."/>
            <person name="Saw J.H."/>
            <person name="Jorgensen S.L."/>
            <person name="Zaremba-Niedzwiedzka K."/>
            <person name="Martijn J."/>
            <person name="Lind A.E."/>
            <person name="van Eijk R."/>
            <person name="Schleper C."/>
            <person name="Guy L."/>
            <person name="Ettema T.J."/>
        </authorList>
    </citation>
    <scope>NUCLEOTIDE SEQUENCE</scope>
</reference>
<evidence type="ECO:0000256" key="1">
    <source>
        <dbReference type="SAM" id="MobiDB-lite"/>
    </source>
</evidence>
<feature type="compositionally biased region" description="Basic and acidic residues" evidence="1">
    <location>
        <begin position="42"/>
        <end position="71"/>
    </location>
</feature>
<name>A0A0F9JRU8_9ZZZZ</name>
<comment type="caution">
    <text evidence="2">The sequence shown here is derived from an EMBL/GenBank/DDBJ whole genome shotgun (WGS) entry which is preliminary data.</text>
</comment>
<evidence type="ECO:0000313" key="2">
    <source>
        <dbReference type="EMBL" id="KKM65176.1"/>
    </source>
</evidence>
<proteinExistence type="predicted"/>
<dbReference type="AlphaFoldDB" id="A0A0F9JRU8"/>
<sequence>MSRAGEEMILALAGLLGTETVKTAAKKDDDKDDKKDKAKAKEKKDKAKEKEEKEKAEKKEKDDKKKEKEDKKASVMFGVLQNLVKLAGELDEMGADEASILVDDALKVIVDGLKEEGTVSDSEQPKMVDLSDTSVDEKVVQLSQEDRATLKGLLSKMGY</sequence>